<evidence type="ECO:0008006" key="3">
    <source>
        <dbReference type="Google" id="ProtNLM"/>
    </source>
</evidence>
<dbReference type="Proteomes" id="UP001368328">
    <property type="component" value="Chromosome"/>
</dbReference>
<evidence type="ECO:0000313" key="1">
    <source>
        <dbReference type="EMBL" id="WXB89802.1"/>
    </source>
</evidence>
<keyword evidence="2" id="KW-1185">Reference proteome</keyword>
<protein>
    <recommendedName>
        <fullName evidence="3">Transposase (putative) YhgA-like domain-containing protein</fullName>
    </recommendedName>
</protein>
<proteinExistence type="predicted"/>
<reference evidence="1 2" key="1">
    <citation type="submission" date="2024-02" db="EMBL/GenBank/DDBJ databases">
        <title>Seven novel Bacillus-like species.</title>
        <authorList>
            <person name="Liu G."/>
        </authorList>
    </citation>
    <scope>NUCLEOTIDE SEQUENCE [LARGE SCALE GENOMIC DNA]</scope>
    <source>
        <strain evidence="1 2">FJAT-53654</strain>
    </source>
</reference>
<evidence type="ECO:0000313" key="2">
    <source>
        <dbReference type="Proteomes" id="UP001368328"/>
    </source>
</evidence>
<dbReference type="PANTHER" id="PTHR35586:SF1">
    <property type="entry name" value="SLL1691 PROTEIN"/>
    <property type="match status" value="1"/>
</dbReference>
<dbReference type="RefSeq" id="WP_338788297.1">
    <property type="nucleotide sequence ID" value="NZ_CP147403.1"/>
</dbReference>
<accession>A0ABZ2MWK8</accession>
<dbReference type="EMBL" id="CP147403">
    <property type="protein sequence ID" value="WXB89802.1"/>
    <property type="molecule type" value="Genomic_DNA"/>
</dbReference>
<sequence length="326" mass="39011">MIMNKVFEKPHEYCAVDYDGLWKKLIYELFEEFVLFFATDLYEKIDFLKEPEFLQQELFQEIINERKGRQVADQIVKVFLKSGEEKWLLIHIEVQGDRDPDFAKRMFRYYYRIFDKYDQEIVAIALLTDTSKHFRPNTFHRTSYGTVLTYEYNIYKFIDQDKTKLLQSSNPFAIAVLAGKLANEAKNDSEKRYRFKRKLIQLVLQKNDYPQEERYIYLSALIYFIDYLLQIPIELTQKLQNEIILTKEEIEMMYLDRNNLPPTFGELKRLVREEGREEGREKGIEEGQKLVAVELLKDGMPVYLVAKYVKLSIEIVEELKGKYLNN</sequence>
<dbReference type="PANTHER" id="PTHR35586">
    <property type="entry name" value="SLL1691 PROTEIN"/>
    <property type="match status" value="1"/>
</dbReference>
<gene>
    <name evidence="1" type="ORF">WCV66_06085</name>
</gene>
<organism evidence="1 2">
    <name type="scientific">Metabacillus rhizosphaerae</name>
    <dbReference type="NCBI Taxonomy" id="3117747"/>
    <lineage>
        <taxon>Bacteria</taxon>
        <taxon>Bacillati</taxon>
        <taxon>Bacillota</taxon>
        <taxon>Bacilli</taxon>
        <taxon>Bacillales</taxon>
        <taxon>Bacillaceae</taxon>
        <taxon>Metabacillus</taxon>
    </lineage>
</organism>
<name>A0ABZ2MWK8_9BACI</name>